<sequence>MSLFKYYRISFVLSFIILIVGSVLKVTHTELGFLNGNNLITVGLISSVIYIALAYFMIYKSRKMPAGEKLIWVICFALGFIVNVGFISFATALVFFIIGPKPLFYKETTDQV</sequence>
<feature type="transmembrane region" description="Helical" evidence="1">
    <location>
        <begin position="39"/>
        <end position="58"/>
    </location>
</feature>
<dbReference type="RefSeq" id="WP_150013003.1">
    <property type="nucleotide sequence ID" value="NZ_VWSG01000007.1"/>
</dbReference>
<feature type="transmembrane region" description="Helical" evidence="1">
    <location>
        <begin position="7"/>
        <end position="27"/>
    </location>
</feature>
<proteinExistence type="predicted"/>
<feature type="transmembrane region" description="Helical" evidence="1">
    <location>
        <begin position="70"/>
        <end position="98"/>
    </location>
</feature>
<name>A0A5M6CG31_9FLAO</name>
<evidence type="ECO:0000256" key="1">
    <source>
        <dbReference type="SAM" id="Phobius"/>
    </source>
</evidence>
<dbReference type="Proteomes" id="UP000325141">
    <property type="component" value="Unassembled WGS sequence"/>
</dbReference>
<accession>A0A5M6CG31</accession>
<protein>
    <submittedName>
        <fullName evidence="2">Uncharacterized protein</fullName>
    </submittedName>
</protein>
<dbReference type="EMBL" id="VWSG01000007">
    <property type="protein sequence ID" value="KAA5534111.1"/>
    <property type="molecule type" value="Genomic_DNA"/>
</dbReference>
<evidence type="ECO:0000313" key="2">
    <source>
        <dbReference type="EMBL" id="KAA5534111.1"/>
    </source>
</evidence>
<keyword evidence="3" id="KW-1185">Reference proteome</keyword>
<gene>
    <name evidence="2" type="ORF">F0460_10565</name>
</gene>
<keyword evidence="1" id="KW-0472">Membrane</keyword>
<keyword evidence="1" id="KW-0812">Transmembrane</keyword>
<evidence type="ECO:0000313" key="3">
    <source>
        <dbReference type="Proteomes" id="UP000325141"/>
    </source>
</evidence>
<dbReference type="AlphaFoldDB" id="A0A5M6CG31"/>
<keyword evidence="1" id="KW-1133">Transmembrane helix</keyword>
<reference evidence="2 3" key="1">
    <citation type="submission" date="2019-09" db="EMBL/GenBank/DDBJ databases">
        <title>Genome sequence and assembly of Flavobacterium sp.</title>
        <authorList>
            <person name="Chhetri G."/>
        </authorList>
    </citation>
    <scope>NUCLEOTIDE SEQUENCE [LARGE SCALE GENOMIC DNA]</scope>
    <source>
        <strain evidence="2 3">SNL9</strain>
    </source>
</reference>
<organism evidence="2 3">
    <name type="scientific">Paenimyroides baculatum</name>
    <dbReference type="NCBI Taxonomy" id="2608000"/>
    <lineage>
        <taxon>Bacteria</taxon>
        <taxon>Pseudomonadati</taxon>
        <taxon>Bacteroidota</taxon>
        <taxon>Flavobacteriia</taxon>
        <taxon>Flavobacteriales</taxon>
        <taxon>Flavobacteriaceae</taxon>
        <taxon>Paenimyroides</taxon>
    </lineage>
</organism>
<comment type="caution">
    <text evidence="2">The sequence shown here is derived from an EMBL/GenBank/DDBJ whole genome shotgun (WGS) entry which is preliminary data.</text>
</comment>